<keyword evidence="1" id="KW-0863">Zinc-finger</keyword>
<reference evidence="5 6" key="1">
    <citation type="submission" date="2025-04" db="UniProtKB">
        <authorList>
            <consortium name="RefSeq"/>
        </authorList>
    </citation>
    <scope>IDENTIFICATION</scope>
    <source>
        <tissue evidence="5 6">Whole sample</tissue>
    </source>
</reference>
<accession>A0A8B8D5B3</accession>
<dbReference type="InterPro" id="IPR000315">
    <property type="entry name" value="Znf_B-box"/>
</dbReference>
<dbReference type="GeneID" id="111123756"/>
<gene>
    <name evidence="5 6" type="primary">LOC111123756</name>
</gene>
<dbReference type="SUPFAM" id="SSF57845">
    <property type="entry name" value="B-box zinc-binding domain"/>
    <property type="match status" value="1"/>
</dbReference>
<dbReference type="SUPFAM" id="SSF101898">
    <property type="entry name" value="NHL repeat"/>
    <property type="match status" value="1"/>
</dbReference>
<evidence type="ECO:0000259" key="3">
    <source>
        <dbReference type="PROSITE" id="PS50119"/>
    </source>
</evidence>
<dbReference type="InterPro" id="IPR011042">
    <property type="entry name" value="6-blade_b-propeller_TolB-like"/>
</dbReference>
<proteinExistence type="predicted"/>
<dbReference type="SMART" id="SM00336">
    <property type="entry name" value="BBOX"/>
    <property type="match status" value="2"/>
</dbReference>
<keyword evidence="4" id="KW-1185">Reference proteome</keyword>
<name>A0A8B8D5B3_CRAVI</name>
<dbReference type="RefSeq" id="XP_022322027.1">
    <property type="nucleotide sequence ID" value="XM_022466319.1"/>
</dbReference>
<dbReference type="KEGG" id="cvn:111123756"/>
<keyword evidence="1" id="KW-0479">Metal-binding</keyword>
<feature type="coiled-coil region" evidence="2">
    <location>
        <begin position="190"/>
        <end position="224"/>
    </location>
</feature>
<dbReference type="AlphaFoldDB" id="A0A8B8D5B3"/>
<dbReference type="Gene3D" id="3.30.160.60">
    <property type="entry name" value="Classic Zinc Finger"/>
    <property type="match status" value="1"/>
</dbReference>
<dbReference type="PROSITE" id="PS50119">
    <property type="entry name" value="ZF_BBOX"/>
    <property type="match status" value="1"/>
</dbReference>
<evidence type="ECO:0000313" key="4">
    <source>
        <dbReference type="Proteomes" id="UP000694844"/>
    </source>
</evidence>
<dbReference type="GO" id="GO:0008270">
    <property type="term" value="F:zinc ion binding"/>
    <property type="evidence" value="ECO:0007669"/>
    <property type="project" value="UniProtKB-KW"/>
</dbReference>
<evidence type="ECO:0000313" key="6">
    <source>
        <dbReference type="RefSeq" id="XP_022322027.1"/>
    </source>
</evidence>
<dbReference type="PANTHER" id="PTHR25462">
    <property type="entry name" value="BONUS, ISOFORM C-RELATED"/>
    <property type="match status" value="1"/>
</dbReference>
<sequence>MAEARETEDPDKVKAQSFIECELCSNTVTLHCSICRIDLCGKCVGFHINSNPLNQHNVVSYRQKTVLPVFPECTIHENEKCDLYCTQCCVPICLTCITLEHRAHSAIKLEVQGNRKKEQIHDECKIFENTLCKNLEDSITEIQQKITDLEKNYDGILKEIFEYRRKWHAEVDKVVNRFSQEVADSKVQDIAILEKHKEENEGLLRALKANLEQMNKTAISLNLKEILEYKLRDLKDLQNSFQLRLTRPHVNFGIVQVESFGIFQSKISMDLKAMDKTKEKLRSLCSRVVLCESLETKIDNISNLTCSKNNTVWVNGENETMVCLNASGAEIERTETDLVLRPINLSITKDGRLVFAVYSSHGGSLCKVTDSGIVKITFSNWKPVGMCCTASGDFLVSLESKDETKIKIARYSDSNIIQEIQYDQKGRPLYAAGKYYVLVEENKNLDVCASDPNKNEIVVTNKSGNLRWRYHGNLQSGKFNTFSPSFICSNKYCQLLVMDTDNNCVHLLDMDGIFIAYVEHPKIRGIGAMSLDENERLWIANYKGGQINVFKYLQ</sequence>
<dbReference type="Proteomes" id="UP000694844">
    <property type="component" value="Chromosome 3"/>
</dbReference>
<keyword evidence="2" id="KW-0175">Coiled coil</keyword>
<dbReference type="Pfam" id="PF00643">
    <property type="entry name" value="zf-B_box"/>
    <property type="match status" value="1"/>
</dbReference>
<evidence type="ECO:0000256" key="2">
    <source>
        <dbReference type="SAM" id="Coils"/>
    </source>
</evidence>
<dbReference type="GO" id="GO:0061630">
    <property type="term" value="F:ubiquitin protein ligase activity"/>
    <property type="evidence" value="ECO:0007669"/>
    <property type="project" value="TreeGrafter"/>
</dbReference>
<dbReference type="InterPro" id="IPR047153">
    <property type="entry name" value="TRIM45/56/19-like"/>
</dbReference>
<protein>
    <submittedName>
        <fullName evidence="5 6">E3 ubiquitin-protein ligase TRIM71-like</fullName>
    </submittedName>
</protein>
<feature type="coiled-coil region" evidence="2">
    <location>
        <begin position="132"/>
        <end position="166"/>
    </location>
</feature>
<dbReference type="RefSeq" id="XP_022322026.1">
    <property type="nucleotide sequence ID" value="XM_022466318.1"/>
</dbReference>
<dbReference type="PANTHER" id="PTHR25462:SF306">
    <property type="entry name" value="TRIPARTITE MOTIF CONTAINING 9"/>
    <property type="match status" value="1"/>
</dbReference>
<organism evidence="4 5">
    <name type="scientific">Crassostrea virginica</name>
    <name type="common">Eastern oyster</name>
    <dbReference type="NCBI Taxonomy" id="6565"/>
    <lineage>
        <taxon>Eukaryota</taxon>
        <taxon>Metazoa</taxon>
        <taxon>Spiralia</taxon>
        <taxon>Lophotrochozoa</taxon>
        <taxon>Mollusca</taxon>
        <taxon>Bivalvia</taxon>
        <taxon>Autobranchia</taxon>
        <taxon>Pteriomorphia</taxon>
        <taxon>Ostreida</taxon>
        <taxon>Ostreoidea</taxon>
        <taxon>Ostreidae</taxon>
        <taxon>Crassostrea</taxon>
    </lineage>
</organism>
<evidence type="ECO:0000256" key="1">
    <source>
        <dbReference type="PROSITE-ProRule" id="PRU00024"/>
    </source>
</evidence>
<evidence type="ECO:0000313" key="5">
    <source>
        <dbReference type="RefSeq" id="XP_022322026.1"/>
    </source>
</evidence>
<dbReference type="Gene3D" id="2.120.10.30">
    <property type="entry name" value="TolB, C-terminal domain"/>
    <property type="match status" value="1"/>
</dbReference>
<keyword evidence="1" id="KW-0862">Zinc</keyword>
<feature type="domain" description="B box-type" evidence="3">
    <location>
        <begin position="73"/>
        <end position="109"/>
    </location>
</feature>
<dbReference type="OrthoDB" id="6134966at2759"/>